<dbReference type="SUPFAM" id="SSF50044">
    <property type="entry name" value="SH3-domain"/>
    <property type="match status" value="1"/>
</dbReference>
<evidence type="ECO:0000256" key="1">
    <source>
        <dbReference type="ARBA" id="ARBA00022443"/>
    </source>
</evidence>
<accession>A0A246HM82</accession>
<name>A0A246HM82_STEMA</name>
<protein>
    <submittedName>
        <fullName evidence="3">Ligand-binding protein SH3</fullName>
    </submittedName>
</protein>
<dbReference type="InterPro" id="IPR001452">
    <property type="entry name" value="SH3_domain"/>
</dbReference>
<evidence type="ECO:0000313" key="4">
    <source>
        <dbReference type="Proteomes" id="UP000198157"/>
    </source>
</evidence>
<dbReference type="Proteomes" id="UP000198157">
    <property type="component" value="Unassembled WGS sequence"/>
</dbReference>
<dbReference type="AlphaFoldDB" id="A0A246HM82"/>
<dbReference type="OrthoDB" id="1030757at2"/>
<comment type="caution">
    <text evidence="3">The sequence shown here is derived from an EMBL/GenBank/DDBJ whole genome shotgun (WGS) entry which is preliminary data.</text>
</comment>
<dbReference type="EMBL" id="NIVS01000029">
    <property type="protein sequence ID" value="OWQ52528.1"/>
    <property type="molecule type" value="Genomic_DNA"/>
</dbReference>
<gene>
    <name evidence="3" type="ORF">CEE60_12360</name>
</gene>
<sequence>MDYRVTAAHRSEFPHPITLQPGDPLQVGERYQGPEGWDNWYLCQTPGQAAGWVPAQVIGRNAQGDAVAAEAYCARELDVDAGQHVRGERELNSWVWCEVVGGTSSGWVPLGVLTPMTPR</sequence>
<evidence type="ECO:0000313" key="3">
    <source>
        <dbReference type="EMBL" id="OWQ52528.1"/>
    </source>
</evidence>
<keyword evidence="1" id="KW-0728">SH3 domain</keyword>
<evidence type="ECO:0000259" key="2">
    <source>
        <dbReference type="Pfam" id="PF07653"/>
    </source>
</evidence>
<dbReference type="Pfam" id="PF07653">
    <property type="entry name" value="SH3_2"/>
    <property type="match status" value="1"/>
</dbReference>
<dbReference type="PIRSF" id="PIRSF034961">
    <property type="entry name" value="UCP034961_SH3_2"/>
    <property type="match status" value="1"/>
</dbReference>
<dbReference type="InterPro" id="IPR014593">
    <property type="entry name" value="UCP034961_SH3_2"/>
</dbReference>
<organism evidence="3 4">
    <name type="scientific">Stenotrophomonas maltophilia</name>
    <name type="common">Pseudomonas maltophilia</name>
    <name type="synonym">Xanthomonas maltophilia</name>
    <dbReference type="NCBI Taxonomy" id="40324"/>
    <lineage>
        <taxon>Bacteria</taxon>
        <taxon>Pseudomonadati</taxon>
        <taxon>Pseudomonadota</taxon>
        <taxon>Gammaproteobacteria</taxon>
        <taxon>Lysobacterales</taxon>
        <taxon>Lysobacteraceae</taxon>
        <taxon>Stenotrophomonas</taxon>
        <taxon>Stenotrophomonas maltophilia group</taxon>
    </lineage>
</organism>
<reference evidence="3 4" key="1">
    <citation type="submission" date="2017-06" db="EMBL/GenBank/DDBJ databases">
        <authorList>
            <person name="Kim H.J."/>
            <person name="Triplett B.A."/>
        </authorList>
    </citation>
    <scope>NUCLEOTIDE SEQUENCE [LARGE SCALE GENOMIC DNA]</scope>
    <source>
        <strain evidence="3 4">13146</strain>
    </source>
</reference>
<proteinExistence type="predicted"/>
<dbReference type="InterPro" id="IPR036028">
    <property type="entry name" value="SH3-like_dom_sf"/>
</dbReference>
<feature type="domain" description="SH3" evidence="2">
    <location>
        <begin position="4"/>
        <end position="57"/>
    </location>
</feature>